<evidence type="ECO:0000256" key="2">
    <source>
        <dbReference type="ARBA" id="ARBA00023276"/>
    </source>
</evidence>
<dbReference type="RefSeq" id="WP_187569711.1">
    <property type="nucleotide sequence ID" value="NZ_CP060711.1"/>
</dbReference>
<keyword evidence="2" id="KW-0604">Photosystem II</keyword>
<proteinExistence type="predicted"/>
<name>A0A7G9QRH4_9GAMM</name>
<keyword evidence="3" id="KW-0732">Signal</keyword>
<feature type="signal peptide" evidence="3">
    <location>
        <begin position="1"/>
        <end position="22"/>
    </location>
</feature>
<dbReference type="KEGG" id="tbv:H9L17_12235"/>
<organism evidence="5 6">
    <name type="scientific">Thermomonas brevis</name>
    <dbReference type="NCBI Taxonomy" id="215691"/>
    <lineage>
        <taxon>Bacteria</taxon>
        <taxon>Pseudomonadati</taxon>
        <taxon>Pseudomonadota</taxon>
        <taxon>Gammaproteobacteria</taxon>
        <taxon>Lysobacterales</taxon>
        <taxon>Lysobacteraceae</taxon>
        <taxon>Thermomonas</taxon>
    </lineage>
</organism>
<accession>A0A7G9QRH4</accession>
<dbReference type="Proteomes" id="UP000515977">
    <property type="component" value="Chromosome"/>
</dbReference>
<dbReference type="Gene3D" id="2.130.10.10">
    <property type="entry name" value="YVTN repeat-like/Quinoprotein amine dehydrogenase"/>
    <property type="match status" value="1"/>
</dbReference>
<evidence type="ECO:0000256" key="1">
    <source>
        <dbReference type="ARBA" id="ARBA00022531"/>
    </source>
</evidence>
<dbReference type="PANTHER" id="PTHR47199">
    <property type="entry name" value="PHOTOSYSTEM II STABILITY/ASSEMBLY FACTOR HCF136, CHLOROPLASTIC"/>
    <property type="match status" value="1"/>
</dbReference>
<feature type="domain" description="Photosynthesis system II assembly factor Ycf48/Hcf136-like" evidence="4">
    <location>
        <begin position="24"/>
        <end position="116"/>
    </location>
</feature>
<gene>
    <name evidence="5" type="ORF">H9L17_12235</name>
</gene>
<sequence length="330" mass="34456">MIARGLALALLLACAGASAAQASELELQRSGVDVRLRGLSAVDAQVAWASGRNGTVLRTVDGGTHWEQRPVPGARQLDFRDIQAFDANTALALSIGPGESSRIYRTEDGGETWTQVLRNRDERGFFDCMAFEGQRGWLLGDPVDGRFQLFETSDGGRGWIMRGDAPRALPDEAAYAASGTCIARLRGALAIATGNTARVLVRKDGGAWQAFDPAMSRGKPEAGAFSVTASGAGWFAVGGDYKAETAPGNAAAFDGGKLRIAPAPRGFRSGVACVDAALPCIAAGPAGVDRWDGKAWTPLSDVGFDAVDIAGGVAWFSGDAGRIGRLRLAD</sequence>
<dbReference type="EMBL" id="CP060711">
    <property type="protein sequence ID" value="QNN45949.1"/>
    <property type="molecule type" value="Genomic_DNA"/>
</dbReference>
<dbReference type="PANTHER" id="PTHR47199:SF2">
    <property type="entry name" value="PHOTOSYSTEM II STABILITY_ASSEMBLY FACTOR HCF136, CHLOROPLASTIC"/>
    <property type="match status" value="1"/>
</dbReference>
<reference evidence="5 6" key="1">
    <citation type="submission" date="2020-08" db="EMBL/GenBank/DDBJ databases">
        <title>Genome sequence of Thermomonas brevis KACC 16975T.</title>
        <authorList>
            <person name="Hyun D.-W."/>
            <person name="Bae J.-W."/>
        </authorList>
    </citation>
    <scope>NUCLEOTIDE SEQUENCE [LARGE SCALE GENOMIC DNA]</scope>
    <source>
        <strain evidence="5 6">KACC 16975</strain>
    </source>
</reference>
<dbReference type="InterPro" id="IPR028203">
    <property type="entry name" value="PSII_CF48-like_dom"/>
</dbReference>
<protein>
    <submittedName>
        <fullName evidence="5">Oxidoreductase</fullName>
    </submittedName>
</protein>
<keyword evidence="1" id="KW-0602">Photosynthesis</keyword>
<evidence type="ECO:0000256" key="3">
    <source>
        <dbReference type="SAM" id="SignalP"/>
    </source>
</evidence>
<dbReference type="GO" id="GO:0015979">
    <property type="term" value="P:photosynthesis"/>
    <property type="evidence" value="ECO:0007669"/>
    <property type="project" value="UniProtKB-KW"/>
</dbReference>
<feature type="chain" id="PRO_5028868428" evidence="3">
    <location>
        <begin position="23"/>
        <end position="330"/>
    </location>
</feature>
<evidence type="ECO:0000259" key="4">
    <source>
        <dbReference type="Pfam" id="PF14870"/>
    </source>
</evidence>
<dbReference type="SUPFAM" id="SSF110296">
    <property type="entry name" value="Oligoxyloglucan reducing end-specific cellobiohydrolase"/>
    <property type="match status" value="1"/>
</dbReference>
<keyword evidence="6" id="KW-1185">Reference proteome</keyword>
<evidence type="ECO:0000313" key="5">
    <source>
        <dbReference type="EMBL" id="QNN45949.1"/>
    </source>
</evidence>
<dbReference type="GO" id="GO:0009523">
    <property type="term" value="C:photosystem II"/>
    <property type="evidence" value="ECO:0007669"/>
    <property type="project" value="UniProtKB-KW"/>
</dbReference>
<dbReference type="AlphaFoldDB" id="A0A7G9QRH4"/>
<evidence type="ECO:0000313" key="6">
    <source>
        <dbReference type="Proteomes" id="UP000515977"/>
    </source>
</evidence>
<dbReference type="Pfam" id="PF14870">
    <property type="entry name" value="PSII_BNR"/>
    <property type="match status" value="1"/>
</dbReference>
<dbReference type="InterPro" id="IPR015943">
    <property type="entry name" value="WD40/YVTN_repeat-like_dom_sf"/>
</dbReference>